<sequence>MDNYNNLKEQLKIYDPIKTASVFSSLLLNPTYHYHQYTLEMIIKYCLSFCKGNQTPTSKFIKSIYNEIQSSVSMMEDPVEDIFVSKLWFDNKSYKVQSGLWEGGIHSTQIILKFLENLPNEDFFLEIKKQIKSILEVSNFIIEKNAIICNELLNISPIETLENEDLRDLQELINNVKITNTNFNLPLLQVNNFDTLFDESLGNSILERNPFYILKEEVILLLPTAITASIRRIVIEFFDSHNKKDLFIQQYAQTLSEELYKTRIFGKFDGSPIKFYSKEGISSFKFSENILQFDKNHFFHFIFVLDTLENIEDNWFEGFVQDEKYRVSDFIDSRIESAKKNILGKDIHNKGCSFIVPCGVGRGFILASKFMTDDSWFCESISNHDLITISNDLDCSPNLIWRIVDAQYKLKKDGTQILNFNGFLNLYGFVKDNNYSIFVNESFDEEVSTQPFTMITIGSDYNAYIREKVALDTDYREVKTIDDKTIIVRKGFADSLFSTNIKYNLYIPEKFDQKTFIAIYINYGYEIWLTQTIDSKYDFTLQFKLFDALITWFSKMMSILDKYSIKLDKALKMWNIKYSLIEDISTLEKNIDKIDIFNSFNNTYNNSILDTKFNINMLKGFMFEENYSEQSMINAFFNYLCLEQKSIDILLKEIFINEDARLFHFLKAHKYREHFNISEEKPISIHQIDEQIIKLNLGWSCRKREEGNIVEGIDECTKYLNNLMEVVWNKIQSNLKTIEREELIKELLINYEYSDKEKDIWGITFKSNLALQEDKDNLYKVAIKKISEYNATSLSSRLVIEMAICECSVNCGKSVSKLDIQELLNLASFMHLIGGLSESIKYEAIIPRIVISSFGDILFEQSFYEMIMNKFGYITNQKILDYESTKYSEKFKEKEYTKKTNHLFEKGFMEAYIDEFNYTIDDARLFLDFLEDYGLKINELVYSITYNELIEKFDVDKKEIFSKVLDSLIIHTRRDWTSIPEPYKKSDWEPWKFRRRYSIIMKPIIEIDSFEGTLIISPELVRRGYFNLIRNIYEGHLEANQFQSKKMQKWIGNLVKEKGLSFNTKVKDKFIELGFNAREEIKLAEIFNKKMVEDFGDIDVFAWSKEKNIVYAIECKDLEMAKTQSEIARQLYEFKGQIRQINGKEKKDRLYKHHLRYEELKKDLEGVKKFVKFDNEFELKALVVFSNIVPMNFDENRNFINEVDFLSYEELNENIN</sequence>
<protein>
    <submittedName>
        <fullName evidence="1">Uncharacterized protein</fullName>
    </submittedName>
</protein>
<evidence type="ECO:0000313" key="1">
    <source>
        <dbReference type="EMBL" id="AYJ79243.1"/>
    </source>
</evidence>
<dbReference type="AlphaFoldDB" id="A0AAD0TVR4"/>
<dbReference type="Proteomes" id="UP000273809">
    <property type="component" value="Chromosome"/>
</dbReference>
<organism evidence="1 2">
    <name type="scientific">Aliarcobacter cryaerophilus ATCC 43158</name>
    <dbReference type="NCBI Taxonomy" id="1032070"/>
    <lineage>
        <taxon>Bacteria</taxon>
        <taxon>Pseudomonadati</taxon>
        <taxon>Campylobacterota</taxon>
        <taxon>Epsilonproteobacteria</taxon>
        <taxon>Campylobacterales</taxon>
        <taxon>Arcobacteraceae</taxon>
        <taxon>Aliarcobacter</taxon>
    </lineage>
</organism>
<dbReference type="EMBL" id="CP032823">
    <property type="protein sequence ID" value="AYJ79243.1"/>
    <property type="molecule type" value="Genomic_DNA"/>
</dbReference>
<evidence type="ECO:0000313" key="2">
    <source>
        <dbReference type="Proteomes" id="UP000273809"/>
    </source>
</evidence>
<reference evidence="1 2" key="1">
    <citation type="submission" date="2018-10" db="EMBL/GenBank/DDBJ databases">
        <title>Complete genome sequences of Arcobacter cryaerophilus strains ATCC 43158 and ATCC 49615.</title>
        <authorList>
            <person name="Miller W.G."/>
            <person name="Yee E."/>
            <person name="Bono J.L."/>
        </authorList>
    </citation>
    <scope>NUCLEOTIDE SEQUENCE [LARGE SCALE GENOMIC DNA]</scope>
    <source>
        <strain evidence="1 2">ATCC 43158</strain>
    </source>
</reference>
<accession>A0AAD0TVR4</accession>
<dbReference type="RefSeq" id="WP_105918347.1">
    <property type="nucleotide sequence ID" value="NZ_CP021072.1"/>
</dbReference>
<dbReference type="KEGG" id="acre:ACRYA_0074"/>
<gene>
    <name evidence="1" type="ORF">ACRYA_0074</name>
</gene>
<name>A0AAD0TVR4_9BACT</name>
<proteinExistence type="predicted"/>
<dbReference type="GeneID" id="56460301"/>